<keyword evidence="9" id="KW-1185">Reference proteome</keyword>
<feature type="region of interest" description="Disordered" evidence="6">
    <location>
        <begin position="78"/>
        <end position="125"/>
    </location>
</feature>
<evidence type="ECO:0000256" key="2">
    <source>
        <dbReference type="ARBA" id="ARBA00022737"/>
    </source>
</evidence>
<reference evidence="8 9" key="1">
    <citation type="submission" date="2016-07" db="EMBL/GenBank/DDBJ databases">
        <title>Pervasive Adenine N6-methylation of Active Genes in Fungi.</title>
        <authorList>
            <consortium name="DOE Joint Genome Institute"/>
            <person name="Mondo S.J."/>
            <person name="Dannebaum R.O."/>
            <person name="Kuo R.C."/>
            <person name="Labutti K."/>
            <person name="Haridas S."/>
            <person name="Kuo A."/>
            <person name="Salamov A."/>
            <person name="Ahrendt S.R."/>
            <person name="Lipzen A."/>
            <person name="Sullivan W."/>
            <person name="Andreopoulos W.B."/>
            <person name="Clum A."/>
            <person name="Lindquist E."/>
            <person name="Daum C."/>
            <person name="Ramamoorthy G.K."/>
            <person name="Gryganskyi A."/>
            <person name="Culley D."/>
            <person name="Magnuson J.K."/>
            <person name="James T.Y."/>
            <person name="O'Malley M.A."/>
            <person name="Stajich J.E."/>
            <person name="Spatafora J.W."/>
            <person name="Visel A."/>
            <person name="Grigoriev I.V."/>
        </authorList>
    </citation>
    <scope>NUCLEOTIDE SEQUENCE [LARGE SCALE GENOMIC DNA]</scope>
    <source>
        <strain evidence="8 9">68-887.2</strain>
    </source>
</reference>
<dbReference type="InterPro" id="IPR013087">
    <property type="entry name" value="Znf_C2H2_type"/>
</dbReference>
<evidence type="ECO:0000256" key="1">
    <source>
        <dbReference type="ARBA" id="ARBA00022723"/>
    </source>
</evidence>
<dbReference type="STRING" id="71784.A0A1Y2B417"/>
<evidence type="ECO:0000256" key="6">
    <source>
        <dbReference type="SAM" id="MobiDB-lite"/>
    </source>
</evidence>
<dbReference type="AlphaFoldDB" id="A0A1Y2B417"/>
<feature type="compositionally biased region" description="Polar residues" evidence="6">
    <location>
        <begin position="104"/>
        <end position="116"/>
    </location>
</feature>
<evidence type="ECO:0000256" key="3">
    <source>
        <dbReference type="ARBA" id="ARBA00022771"/>
    </source>
</evidence>
<dbReference type="OrthoDB" id="6077919at2759"/>
<keyword evidence="1" id="KW-0479">Metal-binding</keyword>
<keyword evidence="3 5" id="KW-0863">Zinc-finger</keyword>
<dbReference type="EMBL" id="MCFC01000029">
    <property type="protein sequence ID" value="ORY28825.1"/>
    <property type="molecule type" value="Genomic_DNA"/>
</dbReference>
<dbReference type="InParanoid" id="A0A1Y2B417"/>
<evidence type="ECO:0000313" key="9">
    <source>
        <dbReference type="Proteomes" id="UP000193986"/>
    </source>
</evidence>
<gene>
    <name evidence="8" type="ORF">BCR39DRAFT_575573</name>
</gene>
<feature type="domain" description="C2H2-type" evidence="7">
    <location>
        <begin position="10"/>
        <end position="45"/>
    </location>
</feature>
<organism evidence="8 9">
    <name type="scientific">Naematelia encephala</name>
    <dbReference type="NCBI Taxonomy" id="71784"/>
    <lineage>
        <taxon>Eukaryota</taxon>
        <taxon>Fungi</taxon>
        <taxon>Dikarya</taxon>
        <taxon>Basidiomycota</taxon>
        <taxon>Agaricomycotina</taxon>
        <taxon>Tremellomycetes</taxon>
        <taxon>Tremellales</taxon>
        <taxon>Naemateliaceae</taxon>
        <taxon>Naematelia</taxon>
    </lineage>
</organism>
<dbReference type="InterPro" id="IPR036236">
    <property type="entry name" value="Znf_C2H2_sf"/>
</dbReference>
<dbReference type="Proteomes" id="UP000193986">
    <property type="component" value="Unassembled WGS sequence"/>
</dbReference>
<dbReference type="GO" id="GO:0008270">
    <property type="term" value="F:zinc ion binding"/>
    <property type="evidence" value="ECO:0007669"/>
    <property type="project" value="UniProtKB-KW"/>
</dbReference>
<name>A0A1Y2B417_9TREE</name>
<evidence type="ECO:0000259" key="7">
    <source>
        <dbReference type="PROSITE" id="PS50157"/>
    </source>
</evidence>
<keyword evidence="2" id="KW-0677">Repeat</keyword>
<evidence type="ECO:0000313" key="8">
    <source>
        <dbReference type="EMBL" id="ORY28825.1"/>
    </source>
</evidence>
<sequence length="125" mass="13868">MSVHTGAKPFVCEEPDCGRRFSVSSNLRRHEKVSSCSSSHARSSRQPCSFISVPLLSADPSRRISSTVHPLPCMLRRQRLTQSTGLKTHTARPARLSHAGPPRLTSTHTPTRQASQHPHIHIQPH</sequence>
<keyword evidence="4" id="KW-0862">Zinc</keyword>
<evidence type="ECO:0000256" key="5">
    <source>
        <dbReference type="PROSITE-ProRule" id="PRU00042"/>
    </source>
</evidence>
<accession>A0A1Y2B417</accession>
<dbReference type="Pfam" id="PF00096">
    <property type="entry name" value="zf-C2H2"/>
    <property type="match status" value="1"/>
</dbReference>
<proteinExistence type="predicted"/>
<dbReference type="FunFam" id="3.30.160.60:FF:000176">
    <property type="entry name" value="zinc finger protein 70"/>
    <property type="match status" value="1"/>
</dbReference>
<evidence type="ECO:0000256" key="4">
    <source>
        <dbReference type="ARBA" id="ARBA00022833"/>
    </source>
</evidence>
<dbReference type="Gene3D" id="3.30.160.60">
    <property type="entry name" value="Classic Zinc Finger"/>
    <property type="match status" value="1"/>
</dbReference>
<comment type="caution">
    <text evidence="8">The sequence shown here is derived from an EMBL/GenBank/DDBJ whole genome shotgun (WGS) entry which is preliminary data.</text>
</comment>
<dbReference type="SUPFAM" id="SSF57667">
    <property type="entry name" value="beta-beta-alpha zinc fingers"/>
    <property type="match status" value="1"/>
</dbReference>
<dbReference type="PROSITE" id="PS50157">
    <property type="entry name" value="ZINC_FINGER_C2H2_2"/>
    <property type="match status" value="1"/>
</dbReference>
<protein>
    <recommendedName>
        <fullName evidence="7">C2H2-type domain-containing protein</fullName>
    </recommendedName>
</protein>